<evidence type="ECO:0000256" key="9">
    <source>
        <dbReference type="ARBA" id="ARBA00022801"/>
    </source>
</evidence>
<keyword evidence="9" id="KW-0378">Hydrolase</keyword>
<evidence type="ECO:0000313" key="13">
    <source>
        <dbReference type="Proteomes" id="UP000000954"/>
    </source>
</evidence>
<dbReference type="GO" id="GO:0043137">
    <property type="term" value="P:DNA replication, removal of RNA primer"/>
    <property type="evidence" value="ECO:0007669"/>
    <property type="project" value="TreeGrafter"/>
</dbReference>
<dbReference type="GO" id="GO:0003676">
    <property type="term" value="F:nucleic acid binding"/>
    <property type="evidence" value="ECO:0007669"/>
    <property type="project" value="InterPro"/>
</dbReference>
<dbReference type="InterPro" id="IPR012337">
    <property type="entry name" value="RNaseH-like_sf"/>
</dbReference>
<dbReference type="CDD" id="cd09278">
    <property type="entry name" value="RNase_HI_prokaryote_like"/>
    <property type="match status" value="1"/>
</dbReference>
<proteinExistence type="inferred from homology"/>
<dbReference type="NCBIfam" id="NF001236">
    <property type="entry name" value="PRK00203.1"/>
    <property type="match status" value="1"/>
</dbReference>
<dbReference type="EMBL" id="CP001682">
    <property type="protein sequence ID" value="ACU94362.1"/>
    <property type="molecule type" value="Genomic_DNA"/>
</dbReference>
<dbReference type="eggNOG" id="COG0328">
    <property type="taxonomic scope" value="Bacteria"/>
</dbReference>
<dbReference type="AlphaFoldDB" id="C7MN72"/>
<dbReference type="InterPro" id="IPR022892">
    <property type="entry name" value="RNaseHI"/>
</dbReference>
<dbReference type="PANTHER" id="PTHR10642:SF26">
    <property type="entry name" value="RIBONUCLEASE H1"/>
    <property type="match status" value="1"/>
</dbReference>
<dbReference type="Gene3D" id="3.30.420.10">
    <property type="entry name" value="Ribonuclease H-like superfamily/Ribonuclease H"/>
    <property type="match status" value="1"/>
</dbReference>
<dbReference type="OrthoDB" id="7845843at2"/>
<evidence type="ECO:0000313" key="12">
    <source>
        <dbReference type="EMBL" id="ACU94362.1"/>
    </source>
</evidence>
<evidence type="ECO:0000256" key="2">
    <source>
        <dbReference type="ARBA" id="ARBA00001946"/>
    </source>
</evidence>
<dbReference type="SUPFAM" id="SSF53098">
    <property type="entry name" value="Ribonuclease H-like"/>
    <property type="match status" value="1"/>
</dbReference>
<comment type="subunit">
    <text evidence="4">Monomer.</text>
</comment>
<accession>C7MN72</accession>
<evidence type="ECO:0000256" key="8">
    <source>
        <dbReference type="ARBA" id="ARBA00022759"/>
    </source>
</evidence>
<evidence type="ECO:0000256" key="3">
    <source>
        <dbReference type="ARBA" id="ARBA00005300"/>
    </source>
</evidence>
<dbReference type="GO" id="GO:0046872">
    <property type="term" value="F:metal ion binding"/>
    <property type="evidence" value="ECO:0007669"/>
    <property type="project" value="UniProtKB-KW"/>
</dbReference>
<dbReference type="PROSITE" id="PS50879">
    <property type="entry name" value="RNASE_H_1"/>
    <property type="match status" value="1"/>
</dbReference>
<comment type="catalytic activity">
    <reaction evidence="1">
        <text>Endonucleolytic cleavage to 5'-phosphomonoester.</text>
        <dbReference type="EC" id="3.1.26.4"/>
    </reaction>
</comment>
<reference evidence="12 13" key="1">
    <citation type="journal article" date="2009" name="Stand. Genomic Sci.">
        <title>Complete genome sequence of Cryptobacterium curtum type strain (12-3).</title>
        <authorList>
            <person name="Mavrommatis K."/>
            <person name="Pukall R."/>
            <person name="Rohde C."/>
            <person name="Chen F."/>
            <person name="Sims D."/>
            <person name="Brettin T."/>
            <person name="Kuske C."/>
            <person name="Detter J.C."/>
            <person name="Han C."/>
            <person name="Lapidus A."/>
            <person name="Copeland A."/>
            <person name="Glavina Del Rio T."/>
            <person name="Nolan M."/>
            <person name="Lucas S."/>
            <person name="Tice H."/>
            <person name="Cheng J.F."/>
            <person name="Bruce D."/>
            <person name="Goodwin L."/>
            <person name="Pitluck S."/>
            <person name="Ovchinnikova G."/>
            <person name="Pati A."/>
            <person name="Ivanova N."/>
            <person name="Chen A."/>
            <person name="Palaniappan K."/>
            <person name="Chain P."/>
            <person name="D'haeseleer P."/>
            <person name="Goker M."/>
            <person name="Bristow J."/>
            <person name="Eisen J.A."/>
            <person name="Markowitz V."/>
            <person name="Hugenholtz P."/>
            <person name="Rohde M."/>
            <person name="Klenk H.P."/>
            <person name="Kyrpides N.C."/>
        </authorList>
    </citation>
    <scope>NUCLEOTIDE SEQUENCE [LARGE SCALE GENOMIC DNA]</scope>
    <source>
        <strain evidence="13">ATCC 700683 / DSM 15641 / 12-3</strain>
    </source>
</reference>
<comment type="similarity">
    <text evidence="3">Belongs to the RNase H family.</text>
</comment>
<evidence type="ECO:0000256" key="10">
    <source>
        <dbReference type="ARBA" id="ARBA00022842"/>
    </source>
</evidence>
<dbReference type="Proteomes" id="UP000000954">
    <property type="component" value="Chromosome"/>
</dbReference>
<dbReference type="InterPro" id="IPR002156">
    <property type="entry name" value="RNaseH_domain"/>
</dbReference>
<protein>
    <recommendedName>
        <fullName evidence="5">ribonuclease H</fullName>
        <ecNumber evidence="5">3.1.26.4</ecNumber>
    </recommendedName>
</protein>
<evidence type="ECO:0000256" key="4">
    <source>
        <dbReference type="ARBA" id="ARBA00011245"/>
    </source>
</evidence>
<comment type="cofactor">
    <cofactor evidence="2">
        <name>Mg(2+)</name>
        <dbReference type="ChEBI" id="CHEBI:18420"/>
    </cofactor>
</comment>
<dbReference type="PANTHER" id="PTHR10642">
    <property type="entry name" value="RIBONUCLEASE H1"/>
    <property type="match status" value="1"/>
</dbReference>
<dbReference type="GO" id="GO:0004523">
    <property type="term" value="F:RNA-DNA hybrid ribonuclease activity"/>
    <property type="evidence" value="ECO:0007669"/>
    <property type="project" value="UniProtKB-EC"/>
</dbReference>
<dbReference type="STRING" id="469378.Ccur_06470"/>
<evidence type="ECO:0000256" key="6">
    <source>
        <dbReference type="ARBA" id="ARBA00022722"/>
    </source>
</evidence>
<evidence type="ECO:0000259" key="11">
    <source>
        <dbReference type="PROSITE" id="PS50879"/>
    </source>
</evidence>
<gene>
    <name evidence="12" type="ordered locus">Ccur_06470</name>
</gene>
<feature type="domain" description="RNase H type-1" evidence="11">
    <location>
        <begin position="1"/>
        <end position="147"/>
    </location>
</feature>
<dbReference type="EC" id="3.1.26.4" evidence="5"/>
<dbReference type="InterPro" id="IPR036397">
    <property type="entry name" value="RNaseH_sf"/>
</dbReference>
<keyword evidence="6" id="KW-0540">Nuclease</keyword>
<evidence type="ECO:0000256" key="1">
    <source>
        <dbReference type="ARBA" id="ARBA00000077"/>
    </source>
</evidence>
<evidence type="ECO:0000256" key="7">
    <source>
        <dbReference type="ARBA" id="ARBA00022723"/>
    </source>
</evidence>
<dbReference type="Pfam" id="PF00075">
    <property type="entry name" value="RNase_H"/>
    <property type="match status" value="1"/>
</dbReference>
<sequence>MSQRVQLYCDGGCRGNQGKVNIGGWGSYLIWGSHTKELFGGERNTTNNKMELTGCIEGLRAIKNKSVGVDVYLDSAYVYNGISTWIYGWMKKNWVNSKKEPVANKDLWLELLAEREKFNDITFNKVKGHADNVGNIKADELANRAMDEVE</sequence>
<keyword evidence="13" id="KW-1185">Reference proteome</keyword>
<keyword evidence="8" id="KW-0255">Endonuclease</keyword>
<keyword evidence="10" id="KW-0460">Magnesium</keyword>
<evidence type="ECO:0000256" key="5">
    <source>
        <dbReference type="ARBA" id="ARBA00012180"/>
    </source>
</evidence>
<name>C7MN72_CRYCD</name>
<dbReference type="KEGG" id="ccu:Ccur_06470"/>
<dbReference type="InterPro" id="IPR050092">
    <property type="entry name" value="RNase_H"/>
</dbReference>
<dbReference type="RefSeq" id="WP_012803050.1">
    <property type="nucleotide sequence ID" value="NC_013170.1"/>
</dbReference>
<organism evidence="12 13">
    <name type="scientific">Cryptobacterium curtum (strain ATCC 700683 / DSM 15641 / CCUG 43107 / 12-3)</name>
    <dbReference type="NCBI Taxonomy" id="469378"/>
    <lineage>
        <taxon>Bacteria</taxon>
        <taxon>Bacillati</taxon>
        <taxon>Actinomycetota</taxon>
        <taxon>Coriobacteriia</taxon>
        <taxon>Eggerthellales</taxon>
        <taxon>Eggerthellaceae</taxon>
        <taxon>Cryptobacterium</taxon>
    </lineage>
</organism>
<keyword evidence="7" id="KW-0479">Metal-binding</keyword>
<dbReference type="HOGENOM" id="CLU_030894_6_0_11"/>